<organism evidence="1 2">
    <name type="scientific">Thioclava dalianensis</name>
    <dbReference type="NCBI Taxonomy" id="1185766"/>
    <lineage>
        <taxon>Bacteria</taxon>
        <taxon>Pseudomonadati</taxon>
        <taxon>Pseudomonadota</taxon>
        <taxon>Alphaproteobacteria</taxon>
        <taxon>Rhodobacterales</taxon>
        <taxon>Paracoccaceae</taxon>
        <taxon>Thioclava</taxon>
    </lineage>
</organism>
<protein>
    <recommendedName>
        <fullName evidence="3">HTH cro/C1-type domain-containing protein</fullName>
    </recommendedName>
</protein>
<keyword evidence="2" id="KW-1185">Reference proteome</keyword>
<evidence type="ECO:0008006" key="3">
    <source>
        <dbReference type="Google" id="ProtNLM"/>
    </source>
</evidence>
<gene>
    <name evidence="1" type="ORF">DL1_03185</name>
</gene>
<dbReference type="Proteomes" id="UP000027725">
    <property type="component" value="Unassembled WGS sequence"/>
</dbReference>
<dbReference type="AlphaFoldDB" id="A0A074TCV1"/>
<reference evidence="1 2" key="1">
    <citation type="submission" date="2014-03" db="EMBL/GenBank/DDBJ databases">
        <title>The draft genome sequence of Thioclava dalianensis DLFJ1-1.</title>
        <authorList>
            <person name="Lai Q."/>
            <person name="Shao Z."/>
        </authorList>
    </citation>
    <scope>NUCLEOTIDE SEQUENCE [LARGE SCALE GENOMIC DNA]</scope>
    <source>
        <strain evidence="1 2">DLFJ1-1</strain>
    </source>
</reference>
<evidence type="ECO:0000313" key="1">
    <source>
        <dbReference type="EMBL" id="KEP69616.1"/>
    </source>
</evidence>
<dbReference type="OrthoDB" id="7874026at2"/>
<accession>A0A074TCV1</accession>
<dbReference type="EMBL" id="JHEH01000012">
    <property type="protein sequence ID" value="KEP69616.1"/>
    <property type="molecule type" value="Genomic_DNA"/>
</dbReference>
<evidence type="ECO:0000313" key="2">
    <source>
        <dbReference type="Proteomes" id="UP000027725"/>
    </source>
</evidence>
<comment type="caution">
    <text evidence="1">The sequence shown here is derived from an EMBL/GenBank/DDBJ whole genome shotgun (WGS) entry which is preliminary data.</text>
</comment>
<name>A0A074TCV1_9RHOB</name>
<dbReference type="RefSeq" id="WP_038066116.1">
    <property type="nucleotide sequence ID" value="NZ_FOVB01000002.1"/>
</dbReference>
<proteinExistence type="predicted"/>
<sequence length="76" mass="8146">MDQFIQTVRAYADALGVQPSTVVQRAAKLGGAAWAKWEAGEGSPTLRTADKILKYIEENPAPVDVDEACTPLKEAS</sequence>